<organism evidence="1 2">
    <name type="scientific">Zosterops borbonicus</name>
    <dbReference type="NCBI Taxonomy" id="364589"/>
    <lineage>
        <taxon>Eukaryota</taxon>
        <taxon>Metazoa</taxon>
        <taxon>Chordata</taxon>
        <taxon>Craniata</taxon>
        <taxon>Vertebrata</taxon>
        <taxon>Euteleostomi</taxon>
        <taxon>Archelosauria</taxon>
        <taxon>Archosauria</taxon>
        <taxon>Dinosauria</taxon>
        <taxon>Saurischia</taxon>
        <taxon>Theropoda</taxon>
        <taxon>Coelurosauria</taxon>
        <taxon>Aves</taxon>
        <taxon>Neognathae</taxon>
        <taxon>Neoaves</taxon>
        <taxon>Telluraves</taxon>
        <taxon>Australaves</taxon>
        <taxon>Passeriformes</taxon>
        <taxon>Sylvioidea</taxon>
        <taxon>Zosteropidae</taxon>
        <taxon>Zosterops</taxon>
    </lineage>
</organism>
<keyword evidence="2" id="KW-1185">Reference proteome</keyword>
<feature type="non-terminal residue" evidence="1">
    <location>
        <position position="1"/>
    </location>
</feature>
<accession>A0A8K1D4C6</accession>
<dbReference type="Proteomes" id="UP000796761">
    <property type="component" value="Unassembled WGS sequence"/>
</dbReference>
<proteinExistence type="predicted"/>
<dbReference type="EMBL" id="SWJQ01008841">
    <property type="protein sequence ID" value="TRZ04907.1"/>
    <property type="molecule type" value="Genomic_DNA"/>
</dbReference>
<name>A0A8K1D4C6_9PASS</name>
<reference evidence="1" key="1">
    <citation type="submission" date="2019-04" db="EMBL/GenBank/DDBJ databases">
        <title>Genome assembly of Zosterops borbonicus 15179.</title>
        <authorList>
            <person name="Leroy T."/>
            <person name="Anselmetti Y."/>
            <person name="Tilak M.-K."/>
            <person name="Nabholz B."/>
        </authorList>
    </citation>
    <scope>NUCLEOTIDE SEQUENCE</scope>
    <source>
        <strain evidence="1">HGM_15179</strain>
        <tissue evidence="1">Muscle</tissue>
    </source>
</reference>
<dbReference type="OrthoDB" id="5804959at2759"/>
<gene>
    <name evidence="1" type="ORF">HGM15179_022200</name>
</gene>
<sequence>PADVFARNSLWKGSYEYMGKKQPAMLSVTSFDPATSKVNATLIDHSGVELQVSGIYKKEDVHLLLQVYQIMGPLEIFANKFRNDKWALDGHVSAQNPPSHGCPSLDFPSLELRDNSRSWEQDEAAALLGGDMWHFPSR</sequence>
<evidence type="ECO:0000313" key="1">
    <source>
        <dbReference type="EMBL" id="TRZ04907.1"/>
    </source>
</evidence>
<comment type="caution">
    <text evidence="1">The sequence shown here is derived from an EMBL/GenBank/DDBJ whole genome shotgun (WGS) entry which is preliminary data.</text>
</comment>
<dbReference type="AlphaFoldDB" id="A0A8K1D4C6"/>
<evidence type="ECO:0000313" key="2">
    <source>
        <dbReference type="Proteomes" id="UP000796761"/>
    </source>
</evidence>
<protein>
    <submittedName>
        <fullName evidence="1">Uncharacterized protein</fullName>
    </submittedName>
</protein>